<dbReference type="InterPro" id="IPR000792">
    <property type="entry name" value="Tscrpt_reg_LuxR_C"/>
</dbReference>
<keyword evidence="2" id="KW-0238">DNA-binding</keyword>
<evidence type="ECO:0000313" key="5">
    <source>
        <dbReference type="EMBL" id="MBC3930651.1"/>
    </source>
</evidence>
<gene>
    <name evidence="5" type="ORF">H8K43_03110</name>
</gene>
<dbReference type="CDD" id="cd06170">
    <property type="entry name" value="LuxR_C_like"/>
    <property type="match status" value="1"/>
</dbReference>
<evidence type="ECO:0000256" key="1">
    <source>
        <dbReference type="ARBA" id="ARBA00023015"/>
    </source>
</evidence>
<accession>A0ABR7A1M2</accession>
<reference evidence="5 6" key="1">
    <citation type="submission" date="2020-08" db="EMBL/GenBank/DDBJ databases">
        <title>Novel species isolated from subtropical streams in China.</title>
        <authorList>
            <person name="Lu H."/>
        </authorList>
    </citation>
    <scope>NUCLEOTIDE SEQUENCE [LARGE SCALE GENOMIC DNA]</scope>
    <source>
        <strain evidence="5 6">CY22W</strain>
    </source>
</reference>
<dbReference type="RefSeq" id="WP_186902494.1">
    <property type="nucleotide sequence ID" value="NZ_JACOGD010000001.1"/>
</dbReference>
<keyword evidence="6" id="KW-1185">Reference proteome</keyword>
<dbReference type="InterPro" id="IPR036388">
    <property type="entry name" value="WH-like_DNA-bd_sf"/>
</dbReference>
<evidence type="ECO:0000256" key="3">
    <source>
        <dbReference type="ARBA" id="ARBA00023163"/>
    </source>
</evidence>
<dbReference type="Pfam" id="PF00196">
    <property type="entry name" value="GerE"/>
    <property type="match status" value="1"/>
</dbReference>
<proteinExistence type="predicted"/>
<keyword evidence="1" id="KW-0805">Transcription regulation</keyword>
<dbReference type="Proteomes" id="UP000654304">
    <property type="component" value="Unassembled WGS sequence"/>
</dbReference>
<dbReference type="PROSITE" id="PS50043">
    <property type="entry name" value="HTH_LUXR_2"/>
    <property type="match status" value="1"/>
</dbReference>
<dbReference type="PANTHER" id="PTHR44688">
    <property type="entry name" value="DNA-BINDING TRANSCRIPTIONAL ACTIVATOR DEVR_DOSR"/>
    <property type="match status" value="1"/>
</dbReference>
<dbReference type="PRINTS" id="PR00038">
    <property type="entry name" value="HTHLUXR"/>
</dbReference>
<name>A0ABR7A1M2_9BURK</name>
<evidence type="ECO:0000256" key="2">
    <source>
        <dbReference type="ARBA" id="ARBA00023125"/>
    </source>
</evidence>
<protein>
    <submittedName>
        <fullName evidence="5">Helix-turn-helix transcriptional regulator</fullName>
    </submittedName>
</protein>
<dbReference type="SUPFAM" id="SSF46894">
    <property type="entry name" value="C-terminal effector domain of the bipartite response regulators"/>
    <property type="match status" value="1"/>
</dbReference>
<dbReference type="InterPro" id="IPR016032">
    <property type="entry name" value="Sig_transdc_resp-reg_C-effctor"/>
</dbReference>
<evidence type="ECO:0000259" key="4">
    <source>
        <dbReference type="PROSITE" id="PS50043"/>
    </source>
</evidence>
<dbReference type="PANTHER" id="PTHR44688:SF16">
    <property type="entry name" value="DNA-BINDING TRANSCRIPTIONAL ACTIVATOR DEVR_DOSR"/>
    <property type="match status" value="1"/>
</dbReference>
<organism evidence="5 6">
    <name type="scientific">Undibacterium curvum</name>
    <dbReference type="NCBI Taxonomy" id="2762294"/>
    <lineage>
        <taxon>Bacteria</taxon>
        <taxon>Pseudomonadati</taxon>
        <taxon>Pseudomonadota</taxon>
        <taxon>Betaproteobacteria</taxon>
        <taxon>Burkholderiales</taxon>
        <taxon>Oxalobacteraceae</taxon>
        <taxon>Undibacterium</taxon>
    </lineage>
</organism>
<dbReference type="Gene3D" id="1.10.10.10">
    <property type="entry name" value="Winged helix-like DNA-binding domain superfamily/Winged helix DNA-binding domain"/>
    <property type="match status" value="1"/>
</dbReference>
<sequence>MPVSKDLAQLSEQLLKLGRLSRSVVAADFLSQAVSVVREVLEFPRGWWGLGSAPGEGLSFAIHQAEYLGLPSDFSTEWQKIACMDSYAAALSERGGEVQCYVGGDYTDLPPEIIEFDRRYDLHHAMGLSLADGLSGHGFFIVVYRGQGTAPFSVGEADLFLHLMRHIVQLWYFALQDALSASERLSCALLASADGRVLYAGPELCELIYAHWPEWNGIHLPPALCAHFDHLPSKMRLKGSTIKIRAKDEHIWLTCGESDRRDFLLSPREQRVAHLFARGLSYKEIARLLNLKPSTVRTYLRDAYLRLRVKNKVELGDWLDANTAQGHSS</sequence>
<dbReference type="EMBL" id="JACOGD010000001">
    <property type="protein sequence ID" value="MBC3930651.1"/>
    <property type="molecule type" value="Genomic_DNA"/>
</dbReference>
<feature type="domain" description="HTH luxR-type" evidence="4">
    <location>
        <begin position="258"/>
        <end position="323"/>
    </location>
</feature>
<comment type="caution">
    <text evidence="5">The sequence shown here is derived from an EMBL/GenBank/DDBJ whole genome shotgun (WGS) entry which is preliminary data.</text>
</comment>
<dbReference type="SMART" id="SM00421">
    <property type="entry name" value="HTH_LUXR"/>
    <property type="match status" value="1"/>
</dbReference>
<evidence type="ECO:0000313" key="6">
    <source>
        <dbReference type="Proteomes" id="UP000654304"/>
    </source>
</evidence>
<keyword evidence="3" id="KW-0804">Transcription</keyword>